<dbReference type="Proteomes" id="UP000032431">
    <property type="component" value="Chromosome I"/>
</dbReference>
<organism evidence="1 2">
    <name type="scientific">[Clostridium] cellulosi</name>
    <dbReference type="NCBI Taxonomy" id="29343"/>
    <lineage>
        <taxon>Bacteria</taxon>
        <taxon>Bacillati</taxon>
        <taxon>Bacillota</taxon>
        <taxon>Clostridia</taxon>
        <taxon>Eubacteriales</taxon>
        <taxon>Oscillospiraceae</taxon>
        <taxon>Oscillospiraceae incertae sedis</taxon>
    </lineage>
</organism>
<gene>
    <name evidence="1" type="ORF">CCDG5_1716</name>
</gene>
<dbReference type="KEGG" id="ccel:CCDG5_1716"/>
<dbReference type="Gene3D" id="3.20.20.70">
    <property type="entry name" value="Aldolase class I"/>
    <property type="match status" value="1"/>
</dbReference>
<dbReference type="PATRIC" id="fig|29343.3.peg.1811"/>
<dbReference type="EMBL" id="LM995447">
    <property type="protein sequence ID" value="CDZ24824.1"/>
    <property type="molecule type" value="Genomic_DNA"/>
</dbReference>
<reference evidence="2" key="1">
    <citation type="submission" date="2014-07" db="EMBL/GenBank/DDBJ databases">
        <authorList>
            <person name="Wibberg D."/>
        </authorList>
    </citation>
    <scope>NUCLEOTIDE SEQUENCE [LARGE SCALE GENOMIC DNA]</scope>
    <source>
        <strain evidence="2">DG5</strain>
    </source>
</reference>
<name>A0A078KUP6_9FIRM</name>
<dbReference type="SUPFAM" id="SSF51412">
    <property type="entry name" value="Inosine monophosphate dehydrogenase (IMPDH)"/>
    <property type="match status" value="1"/>
</dbReference>
<protein>
    <recommendedName>
        <fullName evidence="3">Hydrolase</fullName>
    </recommendedName>
</protein>
<keyword evidence="2" id="KW-1185">Reference proteome</keyword>
<evidence type="ECO:0000313" key="2">
    <source>
        <dbReference type="Proteomes" id="UP000032431"/>
    </source>
</evidence>
<evidence type="ECO:0008006" key="3">
    <source>
        <dbReference type="Google" id="ProtNLM"/>
    </source>
</evidence>
<dbReference type="OrthoDB" id="1092608at2"/>
<accession>A0A078KUP6</accession>
<evidence type="ECO:0000313" key="1">
    <source>
        <dbReference type="EMBL" id="CDZ24824.1"/>
    </source>
</evidence>
<dbReference type="InterPro" id="IPR013785">
    <property type="entry name" value="Aldolase_TIM"/>
</dbReference>
<sequence>MQYDVPEYEGNLRKFMLKVPEVIYRASGIKIFGKKIRSLVFTTDVCIIRNVNADAVIAIYPFTPQPVITQAILLTADKPVFCGVGGGLTTGKRVVNVASHAEFQGAMGVVVNAPTTNDIIAELHDSLDIPIVVTVVSENDDIEGRIKAGAAIFNVSGGQKTVEIVRKIREKYPKLPIIATGGPTDDTIAATIEAGANAITWTPPSSSEILGKIMDQYRESAANNMELKLFH</sequence>
<proteinExistence type="predicted"/>
<dbReference type="AlphaFoldDB" id="A0A078KUP6"/>
<dbReference type="HOGENOM" id="CLU_082733_0_0_9"/>
<dbReference type="STRING" id="29343.CCDG5_1716"/>